<protein>
    <recommendedName>
        <fullName evidence="1">DUF4113 domain-containing protein</fullName>
    </recommendedName>
</protein>
<accession>A0A267AJ26</accession>
<dbReference type="RefSeq" id="WP_095036837.1">
    <property type="nucleotide sequence ID" value="NZ_NQKQ01000011.1"/>
</dbReference>
<dbReference type="InterPro" id="IPR025188">
    <property type="entry name" value="DUF4113"/>
</dbReference>
<dbReference type="EMBL" id="NQKQ01000011">
    <property type="protein sequence ID" value="PAA11794.1"/>
    <property type="molecule type" value="Genomic_DNA"/>
</dbReference>
<dbReference type="OrthoDB" id="6166984at2"/>
<dbReference type="Proteomes" id="UP000215861">
    <property type="component" value="Unassembled WGS sequence"/>
</dbReference>
<comment type="caution">
    <text evidence="2">The sequence shown here is derived from an EMBL/GenBank/DDBJ whole genome shotgun (WGS) entry which is preliminary data.</text>
</comment>
<evidence type="ECO:0000313" key="2">
    <source>
        <dbReference type="EMBL" id="PAA11794.1"/>
    </source>
</evidence>
<name>A0A267AJ26_PSEFR</name>
<feature type="domain" description="DUF4113" evidence="1">
    <location>
        <begin position="1"/>
        <end position="48"/>
    </location>
</feature>
<evidence type="ECO:0000313" key="3">
    <source>
        <dbReference type="Proteomes" id="UP000215861"/>
    </source>
</evidence>
<reference evidence="2 3" key="1">
    <citation type="submission" date="2017-08" db="EMBL/GenBank/DDBJ databases">
        <title>Genomic and metabolic characterisation of spoilage-associated Pseudomonas species.</title>
        <authorList>
            <person name="Stanborough T."/>
            <person name="Fegan N."/>
            <person name="Powell S.M."/>
            <person name="Singh T."/>
            <person name="Tamplin M.L."/>
            <person name="Chandry P.S."/>
        </authorList>
    </citation>
    <scope>NUCLEOTIDE SEQUENCE [LARGE SCALE GENOMIC DNA]</scope>
    <source>
        <strain evidence="2 3">F1801</strain>
    </source>
</reference>
<evidence type="ECO:0000259" key="1">
    <source>
        <dbReference type="Pfam" id="PF13438"/>
    </source>
</evidence>
<dbReference type="AlphaFoldDB" id="A0A267AJ26"/>
<sequence length="53" mass="5753">MNVLDEMNAKGGASTLRTASVHVSPEWGMRRELNSPSYTTRLDELRTVGSGSS</sequence>
<proteinExistence type="predicted"/>
<organism evidence="2 3">
    <name type="scientific">Pseudomonas fragi</name>
    <dbReference type="NCBI Taxonomy" id="296"/>
    <lineage>
        <taxon>Bacteria</taxon>
        <taxon>Pseudomonadati</taxon>
        <taxon>Pseudomonadota</taxon>
        <taxon>Gammaproteobacteria</taxon>
        <taxon>Pseudomonadales</taxon>
        <taxon>Pseudomonadaceae</taxon>
        <taxon>Pseudomonas</taxon>
    </lineage>
</organism>
<dbReference type="Pfam" id="PF13438">
    <property type="entry name" value="DUF4113"/>
    <property type="match status" value="1"/>
</dbReference>
<gene>
    <name evidence="2" type="ORF">CJU81_12330</name>
</gene>